<dbReference type="SMART" id="SM00382">
    <property type="entry name" value="AAA"/>
    <property type="match status" value="1"/>
</dbReference>
<accession>A0A1I6SS52</accession>
<keyword evidence="6" id="KW-0046">Antibiotic resistance</keyword>
<evidence type="ECO:0000256" key="2">
    <source>
        <dbReference type="ARBA" id="ARBA00005417"/>
    </source>
</evidence>
<evidence type="ECO:0000256" key="3">
    <source>
        <dbReference type="ARBA" id="ARBA00022448"/>
    </source>
</evidence>
<comment type="subcellular location">
    <subcellularLocation>
        <location evidence="1">Cell membrane</location>
        <topology evidence="1">Peripheral membrane protein</topology>
    </subcellularLocation>
</comment>
<keyword evidence="4" id="KW-0547">Nucleotide-binding</keyword>
<reference evidence="9" key="1">
    <citation type="submission" date="2016-10" db="EMBL/GenBank/DDBJ databases">
        <authorList>
            <person name="Varghese N."/>
            <person name="Submissions S."/>
        </authorList>
    </citation>
    <scope>NUCLEOTIDE SEQUENCE [LARGE SCALE GENOMIC DNA]</scope>
    <source>
        <strain evidence="9">CGMCC 4.7047</strain>
    </source>
</reference>
<comment type="similarity">
    <text evidence="2">Belongs to the ABC transporter superfamily.</text>
</comment>
<dbReference type="CDD" id="cd03225">
    <property type="entry name" value="ABC_cobalt_CbiO_domain1"/>
    <property type="match status" value="1"/>
</dbReference>
<name>A0A1I6SS52_9ACTN</name>
<keyword evidence="5" id="KW-0067">ATP-binding</keyword>
<evidence type="ECO:0000313" key="8">
    <source>
        <dbReference type="EMBL" id="SFS79775.1"/>
    </source>
</evidence>
<protein>
    <submittedName>
        <fullName evidence="8">ABC-type multidrug transport system, ATPase component</fullName>
    </submittedName>
</protein>
<proteinExistence type="inferred from homology"/>
<dbReference type="RefSeq" id="WP_093843024.1">
    <property type="nucleotide sequence ID" value="NZ_FPAB01000004.1"/>
</dbReference>
<organism evidence="8 9">
    <name type="scientific">Streptomyces harbinensis</name>
    <dbReference type="NCBI Taxonomy" id="1176198"/>
    <lineage>
        <taxon>Bacteria</taxon>
        <taxon>Bacillati</taxon>
        <taxon>Actinomycetota</taxon>
        <taxon>Actinomycetes</taxon>
        <taxon>Kitasatosporales</taxon>
        <taxon>Streptomycetaceae</taxon>
        <taxon>Streptomyces</taxon>
    </lineage>
</organism>
<sequence length="227" mass="24099">MTGPEPALLTLREVGHAYGETPVLHSVSLDLSPGECVVLLGPNGCGKSTLLRLATGQLRPTTGEVLFAGRPVDENDPGTRARIATALDPTAYYPDLTVREHLMLIALAHGLGEAAERAVTDQLAEHRLTERADVLPRALSSGQTQAMLLAAALVRPHDLLVLDEPEQRLDARARASLGARLARRKRTAGTAILLATHDAALAAEPGLADRLVEFDDGAVTVRPRAGR</sequence>
<dbReference type="InterPro" id="IPR003439">
    <property type="entry name" value="ABC_transporter-like_ATP-bd"/>
</dbReference>
<dbReference type="SUPFAM" id="SSF52540">
    <property type="entry name" value="P-loop containing nucleoside triphosphate hydrolases"/>
    <property type="match status" value="1"/>
</dbReference>
<dbReference type="InterPro" id="IPR015856">
    <property type="entry name" value="ABC_transpr_CbiO/EcfA_su"/>
</dbReference>
<evidence type="ECO:0000256" key="4">
    <source>
        <dbReference type="ARBA" id="ARBA00022741"/>
    </source>
</evidence>
<keyword evidence="3" id="KW-0813">Transport</keyword>
<feature type="domain" description="ABC transporter" evidence="7">
    <location>
        <begin position="9"/>
        <end position="227"/>
    </location>
</feature>
<evidence type="ECO:0000256" key="6">
    <source>
        <dbReference type="ARBA" id="ARBA00023251"/>
    </source>
</evidence>
<dbReference type="InterPro" id="IPR003593">
    <property type="entry name" value="AAA+_ATPase"/>
</dbReference>
<dbReference type="GO" id="GO:0022857">
    <property type="term" value="F:transmembrane transporter activity"/>
    <property type="evidence" value="ECO:0007669"/>
    <property type="project" value="UniProtKB-ARBA"/>
</dbReference>
<dbReference type="GO" id="GO:0005524">
    <property type="term" value="F:ATP binding"/>
    <property type="evidence" value="ECO:0007669"/>
    <property type="project" value="UniProtKB-KW"/>
</dbReference>
<dbReference type="GO" id="GO:0005886">
    <property type="term" value="C:plasma membrane"/>
    <property type="evidence" value="ECO:0007669"/>
    <property type="project" value="UniProtKB-SubCell"/>
</dbReference>
<evidence type="ECO:0000313" key="9">
    <source>
        <dbReference type="Proteomes" id="UP000198873"/>
    </source>
</evidence>
<evidence type="ECO:0000256" key="5">
    <source>
        <dbReference type="ARBA" id="ARBA00022840"/>
    </source>
</evidence>
<evidence type="ECO:0000256" key="1">
    <source>
        <dbReference type="ARBA" id="ARBA00004202"/>
    </source>
</evidence>
<dbReference type="EMBL" id="FPAB01000004">
    <property type="protein sequence ID" value="SFS79775.1"/>
    <property type="molecule type" value="Genomic_DNA"/>
</dbReference>
<dbReference type="PANTHER" id="PTHR42711:SF5">
    <property type="entry name" value="ABC TRANSPORTER ATP-BINDING PROTEIN NATA"/>
    <property type="match status" value="1"/>
</dbReference>
<dbReference type="AlphaFoldDB" id="A0A1I6SS52"/>
<dbReference type="GO" id="GO:0046677">
    <property type="term" value="P:response to antibiotic"/>
    <property type="evidence" value="ECO:0007669"/>
    <property type="project" value="UniProtKB-KW"/>
</dbReference>
<dbReference type="PROSITE" id="PS50893">
    <property type="entry name" value="ABC_TRANSPORTER_2"/>
    <property type="match status" value="1"/>
</dbReference>
<dbReference type="PANTHER" id="PTHR42711">
    <property type="entry name" value="ABC TRANSPORTER ATP-BINDING PROTEIN"/>
    <property type="match status" value="1"/>
</dbReference>
<dbReference type="STRING" id="1176198.SAMN05444716_104115"/>
<dbReference type="Proteomes" id="UP000198873">
    <property type="component" value="Unassembled WGS sequence"/>
</dbReference>
<gene>
    <name evidence="8" type="ORF">SAMN05444716_104115</name>
</gene>
<dbReference type="InterPro" id="IPR027417">
    <property type="entry name" value="P-loop_NTPase"/>
</dbReference>
<dbReference type="GO" id="GO:0016887">
    <property type="term" value="F:ATP hydrolysis activity"/>
    <property type="evidence" value="ECO:0007669"/>
    <property type="project" value="InterPro"/>
</dbReference>
<evidence type="ECO:0000259" key="7">
    <source>
        <dbReference type="PROSITE" id="PS50893"/>
    </source>
</evidence>
<keyword evidence="9" id="KW-1185">Reference proteome</keyword>
<dbReference type="Pfam" id="PF00005">
    <property type="entry name" value="ABC_tran"/>
    <property type="match status" value="1"/>
</dbReference>
<dbReference type="Gene3D" id="3.40.50.300">
    <property type="entry name" value="P-loop containing nucleotide triphosphate hydrolases"/>
    <property type="match status" value="1"/>
</dbReference>
<dbReference type="InterPro" id="IPR050763">
    <property type="entry name" value="ABC_transporter_ATP-binding"/>
</dbReference>